<dbReference type="InterPro" id="IPR043502">
    <property type="entry name" value="DNA/RNA_pol_sf"/>
</dbReference>
<dbReference type="SUPFAM" id="SSF56672">
    <property type="entry name" value="DNA/RNA polymerases"/>
    <property type="match status" value="1"/>
</dbReference>
<dbReference type="InterPro" id="IPR036691">
    <property type="entry name" value="Endo/exonu/phosph_ase_sf"/>
</dbReference>
<proteinExistence type="predicted"/>
<dbReference type="Pfam" id="PF00078">
    <property type="entry name" value="RVT_1"/>
    <property type="match status" value="1"/>
</dbReference>
<dbReference type="Pfam" id="PF03372">
    <property type="entry name" value="Exo_endo_phos"/>
    <property type="match status" value="1"/>
</dbReference>
<keyword evidence="3" id="KW-1185">Reference proteome</keyword>
<name>A0A445CKP3_ARAHY</name>
<feature type="domain" description="Reverse transcriptase" evidence="1">
    <location>
        <begin position="478"/>
        <end position="760"/>
    </location>
</feature>
<dbReference type="PANTHER" id="PTHR33116:SF86">
    <property type="entry name" value="REVERSE TRANSCRIPTASE DOMAIN-CONTAINING PROTEIN"/>
    <property type="match status" value="1"/>
</dbReference>
<reference evidence="2 3" key="1">
    <citation type="submission" date="2019-01" db="EMBL/GenBank/DDBJ databases">
        <title>Sequencing of cultivated peanut Arachis hypogaea provides insights into genome evolution and oil improvement.</title>
        <authorList>
            <person name="Chen X."/>
        </authorList>
    </citation>
    <scope>NUCLEOTIDE SEQUENCE [LARGE SCALE GENOMIC DNA]</scope>
    <source>
        <strain evidence="3">cv. Fuhuasheng</strain>
        <tissue evidence="2">Leaves</tissue>
    </source>
</reference>
<organism evidence="2 3">
    <name type="scientific">Arachis hypogaea</name>
    <name type="common">Peanut</name>
    <dbReference type="NCBI Taxonomy" id="3818"/>
    <lineage>
        <taxon>Eukaryota</taxon>
        <taxon>Viridiplantae</taxon>
        <taxon>Streptophyta</taxon>
        <taxon>Embryophyta</taxon>
        <taxon>Tracheophyta</taxon>
        <taxon>Spermatophyta</taxon>
        <taxon>Magnoliopsida</taxon>
        <taxon>eudicotyledons</taxon>
        <taxon>Gunneridae</taxon>
        <taxon>Pentapetalae</taxon>
        <taxon>rosids</taxon>
        <taxon>fabids</taxon>
        <taxon>Fabales</taxon>
        <taxon>Fabaceae</taxon>
        <taxon>Papilionoideae</taxon>
        <taxon>50 kb inversion clade</taxon>
        <taxon>dalbergioids sensu lato</taxon>
        <taxon>Dalbergieae</taxon>
        <taxon>Pterocarpus clade</taxon>
        <taxon>Arachis</taxon>
    </lineage>
</organism>
<dbReference type="Proteomes" id="UP000289738">
    <property type="component" value="Chromosome A06"/>
</dbReference>
<evidence type="ECO:0000259" key="1">
    <source>
        <dbReference type="PROSITE" id="PS50878"/>
    </source>
</evidence>
<evidence type="ECO:0000313" key="2">
    <source>
        <dbReference type="EMBL" id="RYR51489.1"/>
    </source>
</evidence>
<protein>
    <recommendedName>
        <fullName evidence="1">Reverse transcriptase domain-containing protein</fullName>
    </recommendedName>
</protein>
<dbReference type="STRING" id="3818.A0A445CKP3"/>
<accession>A0A445CKP3</accession>
<dbReference type="PROSITE" id="PS50878">
    <property type="entry name" value="RT_POL"/>
    <property type="match status" value="1"/>
</dbReference>
<dbReference type="EMBL" id="SDMP01000006">
    <property type="protein sequence ID" value="RYR51489.1"/>
    <property type="molecule type" value="Genomic_DNA"/>
</dbReference>
<dbReference type="Gene3D" id="3.60.10.10">
    <property type="entry name" value="Endonuclease/exonuclease/phosphatase"/>
    <property type="match status" value="1"/>
</dbReference>
<dbReference type="InterPro" id="IPR005135">
    <property type="entry name" value="Endo/exonuclease/phosphatase"/>
</dbReference>
<comment type="caution">
    <text evidence="2">The sequence shown here is derived from an EMBL/GenBank/DDBJ whole genome shotgun (WGS) entry which is preliminary data.</text>
</comment>
<dbReference type="GO" id="GO:0003824">
    <property type="term" value="F:catalytic activity"/>
    <property type="evidence" value="ECO:0007669"/>
    <property type="project" value="InterPro"/>
</dbReference>
<dbReference type="PANTHER" id="PTHR33116">
    <property type="entry name" value="REVERSE TRANSCRIPTASE ZINC-BINDING DOMAIN-CONTAINING PROTEIN-RELATED-RELATED"/>
    <property type="match status" value="1"/>
</dbReference>
<sequence length="943" mass="109865">MSIISWNCRGLAAPATVSELHSLCKQIKPTIIFLIETRAKEKTVSRIKKRLHFENAFCVEPRGLSGGLCLFWNAIYKVDIYFWCDNYIKARIVDKKRNMWLCNFVYGNPNFKKRQQQWREITVSCRSEGEPQLFIGDFNDVLSQEEKVGLHPKPQNQVREFRNFVDSNALIDLELKGGGFTWFSNPRNEFVTRERIDRALGNWQWRMMYPHAYLSSMPATSSDHSPLILDLNPVHNVRRSFKFEAFWADHKDCENVVRRGWSKREPNGCEWGRLINKIKSCKDELRKWSKTTFKRADKEIHCLKEELKKLQASDFSEEKQEQMQNIKEKLVNLWSQEEKYWGQRARVKWLRLGDKNTSFFHATTIQRRDRNSIQKLKDASGQWLNSKEEIMEHIVNHFMNLFTSTRRQNFDSTIRKIPKRVTEEMNNELLMEVSDEEVKKAVFSMGSLKAPGPDGLNGLFYHKYWDVISKEVCEAVRSFFKNGYIPECIGETIVVLIPKTKNPESLNQLRPISCCNFIYKILARVIVLRLKGIMEKIISPIQSAFVGGRLIQDNLVIVQEIYHSLNKKGRNGSQDMAVKLDMNKAYDRVEWDFLERVITAFGFHERWVRLVMECVKSANYQFKINGDLSRKVKPQRGLRQGDPLSPYLFILVAEVFPILMEEAQKEDRISGLRIAPTAPTITHLLFADDCIIFAKAKEEEAYQIITVLNEYTEASGQRINLDKSSITFGHQVSIQTRVCIEEILNMSSWESPGKYLGLPAIWGRSLNRALSWIEERILNKLEGWKERLLNQAGKEILIKAVVQAIPSYAMNVIKFPKQFCKRINSRVARFWWATSGKERGIHWKNWNIITKSKIEGGLGFKDLEMQNITHLAKQAWRALENPDAIWIKILQAVYYPKGSFWEAQVGKNSSWIWKSILHGRELLRSKGKWGVGNGSKINIWRDN</sequence>
<evidence type="ECO:0000313" key="3">
    <source>
        <dbReference type="Proteomes" id="UP000289738"/>
    </source>
</evidence>
<dbReference type="SUPFAM" id="SSF56219">
    <property type="entry name" value="DNase I-like"/>
    <property type="match status" value="1"/>
</dbReference>
<dbReference type="CDD" id="cd01650">
    <property type="entry name" value="RT_nLTR_like"/>
    <property type="match status" value="1"/>
</dbReference>
<dbReference type="AlphaFoldDB" id="A0A445CKP3"/>
<gene>
    <name evidence="2" type="ORF">Ahy_A06g026507</name>
</gene>
<dbReference type="InterPro" id="IPR000477">
    <property type="entry name" value="RT_dom"/>
</dbReference>